<feature type="region of interest" description="Disordered" evidence="3">
    <location>
        <begin position="296"/>
        <end position="400"/>
    </location>
</feature>
<evidence type="ECO:0000256" key="1">
    <source>
        <dbReference type="ARBA" id="ARBA00023117"/>
    </source>
</evidence>
<feature type="region of interest" description="Disordered" evidence="3">
    <location>
        <begin position="224"/>
        <end position="260"/>
    </location>
</feature>
<dbReference type="Proteomes" id="UP001626550">
    <property type="component" value="Unassembled WGS sequence"/>
</dbReference>
<feature type="compositionally biased region" description="Basic residues" evidence="3">
    <location>
        <begin position="243"/>
        <end position="252"/>
    </location>
</feature>
<dbReference type="Pfam" id="PF00439">
    <property type="entry name" value="Bromodomain"/>
    <property type="match status" value="1"/>
</dbReference>
<name>A0ABD2QNU4_9PLAT</name>
<dbReference type="PANTHER" id="PTHR22881">
    <property type="entry name" value="BROMODOMAIN CONTAINING PROTEIN"/>
    <property type="match status" value="1"/>
</dbReference>
<evidence type="ECO:0000259" key="4">
    <source>
        <dbReference type="PROSITE" id="PS50014"/>
    </source>
</evidence>
<dbReference type="Gene3D" id="1.20.920.10">
    <property type="entry name" value="Bromodomain-like"/>
    <property type="match status" value="1"/>
</dbReference>
<evidence type="ECO:0000256" key="3">
    <source>
        <dbReference type="SAM" id="MobiDB-lite"/>
    </source>
</evidence>
<evidence type="ECO:0000313" key="6">
    <source>
        <dbReference type="Proteomes" id="UP001626550"/>
    </source>
</evidence>
<feature type="compositionally biased region" description="Polar residues" evidence="3">
    <location>
        <begin position="302"/>
        <end position="311"/>
    </location>
</feature>
<keyword evidence="6" id="KW-1185">Reference proteome</keyword>
<feature type="compositionally biased region" description="Polar residues" evidence="3">
    <location>
        <begin position="386"/>
        <end position="400"/>
    </location>
</feature>
<protein>
    <submittedName>
        <fullName evidence="5">Bromodomain containing protein 7</fullName>
    </submittedName>
</protein>
<reference evidence="5 6" key="1">
    <citation type="submission" date="2024-11" db="EMBL/GenBank/DDBJ databases">
        <title>Adaptive evolution of stress response genes in parasites aligns with host niche diversity.</title>
        <authorList>
            <person name="Hahn C."/>
            <person name="Resl P."/>
        </authorList>
    </citation>
    <scope>NUCLEOTIDE SEQUENCE [LARGE SCALE GENOMIC DNA]</scope>
    <source>
        <strain evidence="5">EGGRZ-B1_66</strain>
        <tissue evidence="5">Body</tissue>
    </source>
</reference>
<feature type="domain" description="Bromo" evidence="4">
    <location>
        <begin position="47"/>
        <end position="118"/>
    </location>
</feature>
<dbReference type="PANTHER" id="PTHR22881:SF27">
    <property type="entry name" value="BROMODOMAIN CONTAINING 7_9"/>
    <property type="match status" value="1"/>
</dbReference>
<dbReference type="PROSITE" id="PS50014">
    <property type="entry name" value="BROMODOMAIN_2"/>
    <property type="match status" value="1"/>
</dbReference>
<dbReference type="InterPro" id="IPR001487">
    <property type="entry name" value="Bromodomain"/>
</dbReference>
<keyword evidence="1 2" id="KW-0103">Bromodomain</keyword>
<evidence type="ECO:0000313" key="5">
    <source>
        <dbReference type="EMBL" id="KAL3320151.1"/>
    </source>
</evidence>
<dbReference type="EMBL" id="JBJKFK010000073">
    <property type="protein sequence ID" value="KAL3320151.1"/>
    <property type="molecule type" value="Genomic_DNA"/>
</dbReference>
<dbReference type="SUPFAM" id="SSF47370">
    <property type="entry name" value="Bromodomain"/>
    <property type="match status" value="1"/>
</dbReference>
<evidence type="ECO:0000256" key="2">
    <source>
        <dbReference type="PROSITE-ProRule" id="PRU00035"/>
    </source>
</evidence>
<gene>
    <name evidence="5" type="primary">BRD7</name>
    <name evidence="5" type="ORF">Ciccas_001183</name>
</gene>
<dbReference type="SMART" id="SM00297">
    <property type="entry name" value="BROMO"/>
    <property type="match status" value="1"/>
</dbReference>
<dbReference type="AlphaFoldDB" id="A0ABD2QNU4"/>
<accession>A0ABD2QNU4</accession>
<sequence>MNNTVLSVHTSPIPAIADTPFSPDMIKKEVTSQKLLETLVFVHEQLKKKDPKEYFAHPVTEKIAPNYFSVITHPMDLSTIYTKLTSRFEYETASQYLDDVILMCTNSMIYNPPETVYYQKARKIMQFAEKTFTLSSLNKIRYSNNLYGELTNDDFGTPRRHIPSPNSIKWASTATRNHPSTQAAIAQLHTRYNDPNSLSPNRHKHRSPIIEECEVRLTESSDNLSYTTTKKRKISEDSTSGSRRLRMKKHSRMSLPNPEVEQQGGIYLVCRKTPSLAPNLTHNAPSIFPNQSSAQFLDDQASESSGSNAPPASSVPLKLKIKRQSLDLSPRLEPSPLTASESQASLAEAPSESLEDSPMVISPTIDTTLTKPKPNIANKKPRFSYSPVNNGPASEATPNLRSKHRIRKTYDNESISPSYFDDENSQSSFGLGLISLDAYSPSVNANTQEDTSSSAIRKNKDLLVGASTDHGEEEVENDADRPWVEDQWTFTGSHSDLQSGQNNDAEAMQIIEQTKQASAMAKRLLNDRKPCFLTLQVEKEDEVRVVVNEITRKRYNSSSSESSKSSVGENLPVCKTVAKALCTKSGELLQPLSEEEKASVEALAKLQYTHDDPVCLNIHGPLCAFTSDELARLLDAYGGEAQAVEYAFSLLQFCEPLGRDARLWAHSRLDAASEGLHRQLATFCKLTSKRKDAPERPWLHNVNLTVCFSHFFKLDRSVPVLGFAIKSESTLSTNMS</sequence>
<comment type="caution">
    <text evidence="5">The sequence shown here is derived from an EMBL/GenBank/DDBJ whole genome shotgun (WGS) entry which is preliminary data.</text>
</comment>
<dbReference type="PRINTS" id="PR00503">
    <property type="entry name" value="BROMODOMAIN"/>
</dbReference>
<dbReference type="InterPro" id="IPR051831">
    <property type="entry name" value="Bromodomain_contain_prot"/>
</dbReference>
<organism evidence="5 6">
    <name type="scientific">Cichlidogyrus casuarinus</name>
    <dbReference type="NCBI Taxonomy" id="1844966"/>
    <lineage>
        <taxon>Eukaryota</taxon>
        <taxon>Metazoa</taxon>
        <taxon>Spiralia</taxon>
        <taxon>Lophotrochozoa</taxon>
        <taxon>Platyhelminthes</taxon>
        <taxon>Monogenea</taxon>
        <taxon>Monopisthocotylea</taxon>
        <taxon>Dactylogyridea</taxon>
        <taxon>Ancyrocephalidae</taxon>
        <taxon>Cichlidogyrus</taxon>
    </lineage>
</organism>
<proteinExistence type="predicted"/>
<dbReference type="InterPro" id="IPR036427">
    <property type="entry name" value="Bromodomain-like_sf"/>
</dbReference>